<sequence length="240" mass="27105">MTQEEEAIFWDKQEELAEEQTRTTRGKRRQGQKSASEKYEIRDLRDHIMKTAAEVRAVKSQIHHATSTAPEIDVLLEEARKTPFTTCITKTRVSDPGKLKVASYDSTTDPKAHLQAFQIPMGRAKFRDNKPSRKVARGPGQRIPDNKTPTSNPPNGRIGSSKLSNSPNGRVGLNKTSNSPICQVGTNMLPSSHFRSSLFCDQIEWTLVSSRSESPSELYSLETAKNSLFRRRFGFIKRKR</sequence>
<feature type="compositionally biased region" description="Polar residues" evidence="1">
    <location>
        <begin position="161"/>
        <end position="177"/>
    </location>
</feature>
<dbReference type="AlphaFoldDB" id="A0A8S9QDS3"/>
<reference evidence="2" key="1">
    <citation type="submission" date="2019-12" db="EMBL/GenBank/DDBJ databases">
        <title>Genome sequencing and annotation of Brassica cretica.</title>
        <authorList>
            <person name="Studholme D.J."/>
            <person name="Sarris P."/>
        </authorList>
    </citation>
    <scope>NUCLEOTIDE SEQUENCE</scope>
    <source>
        <strain evidence="2">PFS-109/04</strain>
        <tissue evidence="2">Leaf</tissue>
    </source>
</reference>
<organism evidence="2 3">
    <name type="scientific">Brassica cretica</name>
    <name type="common">Mustard</name>
    <dbReference type="NCBI Taxonomy" id="69181"/>
    <lineage>
        <taxon>Eukaryota</taxon>
        <taxon>Viridiplantae</taxon>
        <taxon>Streptophyta</taxon>
        <taxon>Embryophyta</taxon>
        <taxon>Tracheophyta</taxon>
        <taxon>Spermatophyta</taxon>
        <taxon>Magnoliopsida</taxon>
        <taxon>eudicotyledons</taxon>
        <taxon>Gunneridae</taxon>
        <taxon>Pentapetalae</taxon>
        <taxon>rosids</taxon>
        <taxon>malvids</taxon>
        <taxon>Brassicales</taxon>
        <taxon>Brassicaceae</taxon>
        <taxon>Brassiceae</taxon>
        <taxon>Brassica</taxon>
    </lineage>
</organism>
<dbReference type="Proteomes" id="UP000712600">
    <property type="component" value="Unassembled WGS sequence"/>
</dbReference>
<accession>A0A8S9QDS3</accession>
<gene>
    <name evidence="2" type="ORF">F2Q69_00024482</name>
</gene>
<comment type="caution">
    <text evidence="2">The sequence shown here is derived from an EMBL/GenBank/DDBJ whole genome shotgun (WGS) entry which is preliminary data.</text>
</comment>
<proteinExistence type="predicted"/>
<evidence type="ECO:0000256" key="1">
    <source>
        <dbReference type="SAM" id="MobiDB-lite"/>
    </source>
</evidence>
<dbReference type="EMBL" id="QGKX02001290">
    <property type="protein sequence ID" value="KAF3541915.1"/>
    <property type="molecule type" value="Genomic_DNA"/>
</dbReference>
<evidence type="ECO:0000313" key="2">
    <source>
        <dbReference type="EMBL" id="KAF3541915.1"/>
    </source>
</evidence>
<protein>
    <submittedName>
        <fullName evidence="2">Uncharacterized protein</fullName>
    </submittedName>
</protein>
<feature type="region of interest" description="Disordered" evidence="1">
    <location>
        <begin position="1"/>
        <end position="40"/>
    </location>
</feature>
<feature type="region of interest" description="Disordered" evidence="1">
    <location>
        <begin position="125"/>
        <end position="177"/>
    </location>
</feature>
<name>A0A8S9QDS3_BRACR</name>
<evidence type="ECO:0000313" key="3">
    <source>
        <dbReference type="Proteomes" id="UP000712600"/>
    </source>
</evidence>
<feature type="compositionally biased region" description="Basic and acidic residues" evidence="1">
    <location>
        <begin position="9"/>
        <end position="22"/>
    </location>
</feature>